<dbReference type="SUPFAM" id="SSF55874">
    <property type="entry name" value="ATPase domain of HSP90 chaperone/DNA topoisomerase II/histidine kinase"/>
    <property type="match status" value="1"/>
</dbReference>
<dbReference type="EMBL" id="BAABDD010000017">
    <property type="protein sequence ID" value="GAA3752389.1"/>
    <property type="molecule type" value="Genomic_DNA"/>
</dbReference>
<keyword evidence="4" id="KW-1185">Reference proteome</keyword>
<reference evidence="4" key="1">
    <citation type="journal article" date="2019" name="Int. J. Syst. Evol. Microbiol.">
        <title>The Global Catalogue of Microorganisms (GCM) 10K type strain sequencing project: providing services to taxonomists for standard genome sequencing and annotation.</title>
        <authorList>
            <consortium name="The Broad Institute Genomics Platform"/>
            <consortium name="The Broad Institute Genome Sequencing Center for Infectious Disease"/>
            <person name="Wu L."/>
            <person name="Ma J."/>
        </authorList>
    </citation>
    <scope>NUCLEOTIDE SEQUENCE [LARGE SCALE GENOMIC DNA]</scope>
    <source>
        <strain evidence="4">JCM 17137</strain>
    </source>
</reference>
<keyword evidence="1" id="KW-0418">Kinase</keyword>
<dbReference type="Gene3D" id="3.30.565.10">
    <property type="entry name" value="Histidine kinase-like ATPase, C-terminal domain"/>
    <property type="match status" value="1"/>
</dbReference>
<dbReference type="PANTHER" id="PTHR35526:SF3">
    <property type="entry name" value="ANTI-SIGMA-F FACTOR RSBW"/>
    <property type="match status" value="1"/>
</dbReference>
<dbReference type="Proteomes" id="UP001500908">
    <property type="component" value="Unassembled WGS sequence"/>
</dbReference>
<dbReference type="InterPro" id="IPR003594">
    <property type="entry name" value="HATPase_dom"/>
</dbReference>
<evidence type="ECO:0000259" key="2">
    <source>
        <dbReference type="Pfam" id="PF13581"/>
    </source>
</evidence>
<feature type="domain" description="Histidine kinase/HSP90-like ATPase" evidence="2">
    <location>
        <begin position="38"/>
        <end position="153"/>
    </location>
</feature>
<dbReference type="Pfam" id="PF13581">
    <property type="entry name" value="HATPase_c_2"/>
    <property type="match status" value="1"/>
</dbReference>
<gene>
    <name evidence="3" type="ORF">GCM10022402_34150</name>
</gene>
<name>A0ABP7G2N9_9ACTN</name>
<dbReference type="InterPro" id="IPR036890">
    <property type="entry name" value="HATPase_C_sf"/>
</dbReference>
<sequence length="168" mass="18328">MSEGRRPSLPKRATCLADRVSVATPVSGGNQLGYAATFRAEPAQAVAVRRHVRAVVGLPRSDSDTVELLAQELFGNALAHSRSGDGGEVTVTVTKLAGWVQVAVTDGGPRADRFTTPHLRPVDPDSESGRGLLLVHSQADRWGVVFLDDGRTTTWFEIDRDRQRMRRR</sequence>
<dbReference type="PANTHER" id="PTHR35526">
    <property type="entry name" value="ANTI-SIGMA-F FACTOR RSBW-RELATED"/>
    <property type="match status" value="1"/>
</dbReference>
<evidence type="ECO:0000256" key="1">
    <source>
        <dbReference type="ARBA" id="ARBA00022527"/>
    </source>
</evidence>
<dbReference type="CDD" id="cd16936">
    <property type="entry name" value="HATPase_RsbW-like"/>
    <property type="match status" value="1"/>
</dbReference>
<evidence type="ECO:0000313" key="4">
    <source>
        <dbReference type="Proteomes" id="UP001500908"/>
    </source>
</evidence>
<keyword evidence="1" id="KW-0723">Serine/threonine-protein kinase</keyword>
<organism evidence="3 4">
    <name type="scientific">Salinactinospora qingdaonensis</name>
    <dbReference type="NCBI Taxonomy" id="702744"/>
    <lineage>
        <taxon>Bacteria</taxon>
        <taxon>Bacillati</taxon>
        <taxon>Actinomycetota</taxon>
        <taxon>Actinomycetes</taxon>
        <taxon>Streptosporangiales</taxon>
        <taxon>Nocardiopsidaceae</taxon>
        <taxon>Salinactinospora</taxon>
    </lineage>
</organism>
<proteinExistence type="predicted"/>
<keyword evidence="1" id="KW-0808">Transferase</keyword>
<dbReference type="InterPro" id="IPR050267">
    <property type="entry name" value="Anti-sigma-factor_SerPK"/>
</dbReference>
<protein>
    <recommendedName>
        <fullName evidence="2">Histidine kinase/HSP90-like ATPase domain-containing protein</fullName>
    </recommendedName>
</protein>
<evidence type="ECO:0000313" key="3">
    <source>
        <dbReference type="EMBL" id="GAA3752389.1"/>
    </source>
</evidence>
<comment type="caution">
    <text evidence="3">The sequence shown here is derived from an EMBL/GenBank/DDBJ whole genome shotgun (WGS) entry which is preliminary data.</text>
</comment>
<accession>A0ABP7G2N9</accession>